<dbReference type="InterPro" id="IPR000983">
    <property type="entry name" value="Bac_GSPG_pilin"/>
</dbReference>
<dbReference type="EMBL" id="QFPO01000011">
    <property type="protein sequence ID" value="PZQ12826.1"/>
    <property type="molecule type" value="Genomic_DNA"/>
</dbReference>
<dbReference type="GO" id="GO:0007155">
    <property type="term" value="P:cell adhesion"/>
    <property type="evidence" value="ECO:0007669"/>
    <property type="project" value="InterPro"/>
</dbReference>
<dbReference type="Pfam" id="PF07963">
    <property type="entry name" value="N_methyl"/>
    <property type="match status" value="1"/>
</dbReference>
<protein>
    <submittedName>
        <fullName evidence="6">Prepilin-type cleavage/methylation domain-containing protein</fullName>
    </submittedName>
</protein>
<sequence length="157" mass="16205">MNFKKTQGFTLIELMIVVAIIAILAAIAIPQYQTYVAKSQFARVQSESGSGKTAIEACVLDNRTTIGDGAGECDPQFTGSNLVGGGSQTSLTLQPGTGVPQVVINADGTATITASFDNNASPVLSGNDLVWARDAQGTWTCTSGAGIDAKYKTPSCP</sequence>
<dbReference type="NCBIfam" id="TIGR02532">
    <property type="entry name" value="IV_pilin_GFxxxE"/>
    <property type="match status" value="1"/>
</dbReference>
<comment type="similarity">
    <text evidence="1 4">Belongs to the N-Me-Phe pilin family.</text>
</comment>
<dbReference type="Gene3D" id="3.30.700.10">
    <property type="entry name" value="Glycoprotein, Type 4 Pilin"/>
    <property type="match status" value="1"/>
</dbReference>
<dbReference type="PROSITE" id="PS00409">
    <property type="entry name" value="PROKAR_NTER_METHYL"/>
    <property type="match status" value="1"/>
</dbReference>
<dbReference type="SUPFAM" id="SSF54523">
    <property type="entry name" value="Pili subunits"/>
    <property type="match status" value="1"/>
</dbReference>
<accession>A0A2W5K6M7</accession>
<dbReference type="GO" id="GO:0044096">
    <property type="term" value="C:type IV pilus"/>
    <property type="evidence" value="ECO:0007669"/>
    <property type="project" value="TreeGrafter"/>
</dbReference>
<evidence type="ECO:0000313" key="7">
    <source>
        <dbReference type="Proteomes" id="UP000249046"/>
    </source>
</evidence>
<dbReference type="InterPro" id="IPR045584">
    <property type="entry name" value="Pilin-like"/>
</dbReference>
<evidence type="ECO:0000256" key="5">
    <source>
        <dbReference type="SAM" id="Phobius"/>
    </source>
</evidence>
<reference evidence="6 7" key="1">
    <citation type="submission" date="2017-08" db="EMBL/GenBank/DDBJ databases">
        <title>Infants hospitalized years apart are colonized by the same room-sourced microbial strains.</title>
        <authorList>
            <person name="Brooks B."/>
            <person name="Olm M.R."/>
            <person name="Firek B.A."/>
            <person name="Baker R."/>
            <person name="Thomas B.C."/>
            <person name="Morowitz M.J."/>
            <person name="Banfield J.F."/>
        </authorList>
    </citation>
    <scope>NUCLEOTIDE SEQUENCE [LARGE SCALE GENOMIC DNA]</scope>
    <source>
        <strain evidence="6">S2_005_003_R2_42</strain>
    </source>
</reference>
<keyword evidence="5" id="KW-0472">Membrane</keyword>
<comment type="caution">
    <text evidence="6">The sequence shown here is derived from an EMBL/GenBank/DDBJ whole genome shotgun (WGS) entry which is preliminary data.</text>
</comment>
<dbReference type="InterPro" id="IPR012902">
    <property type="entry name" value="N_methyl_site"/>
</dbReference>
<name>A0A2W5K6M7_9GAMM</name>
<dbReference type="Pfam" id="PF00114">
    <property type="entry name" value="Pilin"/>
    <property type="match status" value="1"/>
</dbReference>
<dbReference type="GO" id="GO:0043107">
    <property type="term" value="P:type IV pilus-dependent motility"/>
    <property type="evidence" value="ECO:0007669"/>
    <property type="project" value="TreeGrafter"/>
</dbReference>
<dbReference type="Proteomes" id="UP000249046">
    <property type="component" value="Unassembled WGS sequence"/>
</dbReference>
<comment type="subunit">
    <text evidence="2">The pili are polar flexible filaments of about 5.4 nanometers diameter and 2.5 micrometers average length; they consist of only a single polypeptide chain arranged in a helical configuration of five subunits per turn in the assembled pilus.</text>
</comment>
<dbReference type="AlphaFoldDB" id="A0A2W5K6M7"/>
<evidence type="ECO:0000313" key="6">
    <source>
        <dbReference type="EMBL" id="PZQ12826.1"/>
    </source>
</evidence>
<dbReference type="PRINTS" id="PR00813">
    <property type="entry name" value="BCTERIALGSPG"/>
</dbReference>
<dbReference type="InterPro" id="IPR001082">
    <property type="entry name" value="Pilin"/>
</dbReference>
<dbReference type="PANTHER" id="PTHR30093:SF34">
    <property type="entry name" value="PREPILIN PEPTIDASE-DEPENDENT PROTEIN D"/>
    <property type="match status" value="1"/>
</dbReference>
<keyword evidence="5" id="KW-0812">Transmembrane</keyword>
<dbReference type="PANTHER" id="PTHR30093">
    <property type="entry name" value="GENERAL SECRETION PATHWAY PROTEIN G"/>
    <property type="match status" value="1"/>
</dbReference>
<proteinExistence type="inferred from homology"/>
<evidence type="ECO:0000256" key="2">
    <source>
        <dbReference type="ARBA" id="ARBA00011156"/>
    </source>
</evidence>
<dbReference type="GO" id="GO:0015628">
    <property type="term" value="P:protein secretion by the type II secretion system"/>
    <property type="evidence" value="ECO:0007669"/>
    <property type="project" value="InterPro"/>
</dbReference>
<gene>
    <name evidence="6" type="ORF">DI564_12285</name>
</gene>
<feature type="transmembrane region" description="Helical" evidence="5">
    <location>
        <begin position="12"/>
        <end position="32"/>
    </location>
</feature>
<evidence type="ECO:0000256" key="1">
    <source>
        <dbReference type="ARBA" id="ARBA00005233"/>
    </source>
</evidence>
<keyword evidence="4" id="KW-0281">Fimbrium</keyword>
<dbReference type="GO" id="GO:0015627">
    <property type="term" value="C:type II protein secretion system complex"/>
    <property type="evidence" value="ECO:0007669"/>
    <property type="project" value="InterPro"/>
</dbReference>
<evidence type="ECO:0000256" key="3">
    <source>
        <dbReference type="ARBA" id="ARBA00022481"/>
    </source>
</evidence>
<keyword evidence="3" id="KW-0488">Methylation</keyword>
<evidence type="ECO:0000256" key="4">
    <source>
        <dbReference type="RuleBase" id="RU000389"/>
    </source>
</evidence>
<keyword evidence="5" id="KW-1133">Transmembrane helix</keyword>
<organism evidence="6 7">
    <name type="scientific">Rhodanobacter denitrificans</name>
    <dbReference type="NCBI Taxonomy" id="666685"/>
    <lineage>
        <taxon>Bacteria</taxon>
        <taxon>Pseudomonadati</taxon>
        <taxon>Pseudomonadota</taxon>
        <taxon>Gammaproteobacteria</taxon>
        <taxon>Lysobacterales</taxon>
        <taxon>Rhodanobacteraceae</taxon>
        <taxon>Rhodanobacter</taxon>
    </lineage>
</organism>